<dbReference type="Pfam" id="PF08264">
    <property type="entry name" value="Anticodon_1"/>
    <property type="match status" value="1"/>
</dbReference>
<feature type="domain" description="Methionyl/Valyl/Leucyl/Isoleucyl-tRNA synthetase anticodon-binding" evidence="12">
    <location>
        <begin position="80"/>
        <end position="226"/>
    </location>
</feature>
<dbReference type="SUPFAM" id="SSF46589">
    <property type="entry name" value="tRNA-binding arm"/>
    <property type="match status" value="1"/>
</dbReference>
<dbReference type="FunFam" id="1.10.287.380:FF:000001">
    <property type="entry name" value="Valine--tRNA ligase"/>
    <property type="match status" value="1"/>
</dbReference>
<keyword evidence="5" id="KW-0648">Protein biosynthesis</keyword>
<evidence type="ECO:0000256" key="8">
    <source>
        <dbReference type="ARBA" id="ARBA00029936"/>
    </source>
</evidence>
<dbReference type="InterPro" id="IPR013155">
    <property type="entry name" value="M/V/L/I-tRNA-synth_anticd-bd"/>
</dbReference>
<dbReference type="SUPFAM" id="SSF52374">
    <property type="entry name" value="Nucleotidylyl transferase"/>
    <property type="match status" value="1"/>
</dbReference>
<dbReference type="Gene3D" id="1.10.287.380">
    <property type="entry name" value="Valyl-tRNA synthetase, C-terminal domain"/>
    <property type="match status" value="1"/>
</dbReference>
<evidence type="ECO:0000259" key="11">
    <source>
        <dbReference type="Pfam" id="PF00133"/>
    </source>
</evidence>
<dbReference type="CDD" id="cd07962">
    <property type="entry name" value="Anticodon_Ia_Val"/>
    <property type="match status" value="1"/>
</dbReference>
<dbReference type="GO" id="GO:0005524">
    <property type="term" value="F:ATP binding"/>
    <property type="evidence" value="ECO:0007669"/>
    <property type="project" value="UniProtKB-KW"/>
</dbReference>
<dbReference type="SUPFAM" id="SSF47323">
    <property type="entry name" value="Anticodon-binding domain of a subclass of class I aminoacyl-tRNA synthetases"/>
    <property type="match status" value="1"/>
</dbReference>
<accession>A0A644YT94</accession>
<dbReference type="EMBL" id="VSSQ01006157">
    <property type="protein sequence ID" value="MPM31726.1"/>
    <property type="molecule type" value="Genomic_DNA"/>
</dbReference>
<dbReference type="InterPro" id="IPR019499">
    <property type="entry name" value="Val-tRNA_synth_tRNA-bd"/>
</dbReference>
<evidence type="ECO:0000256" key="4">
    <source>
        <dbReference type="ARBA" id="ARBA00022840"/>
    </source>
</evidence>
<keyword evidence="3" id="KW-0547">Nucleotide-binding</keyword>
<protein>
    <recommendedName>
        <fullName evidence="1">valine--tRNA ligase</fullName>
        <ecNumber evidence="1">6.1.1.9</ecNumber>
    </recommendedName>
    <alternativeName>
        <fullName evidence="8">Valyl-tRNA synthetase</fullName>
    </alternativeName>
</protein>
<dbReference type="PANTHER" id="PTHR11946:SF93">
    <property type="entry name" value="VALINE--TRNA LIGASE, CHLOROPLASTIC_MITOCHONDRIAL 2"/>
    <property type="match status" value="1"/>
</dbReference>
<dbReference type="InterPro" id="IPR002300">
    <property type="entry name" value="aa-tRNA-synth_Ia"/>
</dbReference>
<gene>
    <name evidence="14" type="primary">valS_32</name>
    <name evidence="14" type="ORF">SDC9_78283</name>
</gene>
<dbReference type="EC" id="6.1.1.9" evidence="1"/>
<evidence type="ECO:0000256" key="3">
    <source>
        <dbReference type="ARBA" id="ARBA00022741"/>
    </source>
</evidence>
<keyword evidence="2 14" id="KW-0436">Ligase</keyword>
<feature type="domain" description="Valyl-tRNA synthetase tRNA-binding arm" evidence="13">
    <location>
        <begin position="284"/>
        <end position="349"/>
    </location>
</feature>
<reference evidence="14" key="1">
    <citation type="submission" date="2019-08" db="EMBL/GenBank/DDBJ databases">
        <authorList>
            <person name="Kucharzyk K."/>
            <person name="Murdoch R.W."/>
            <person name="Higgins S."/>
            <person name="Loffler F."/>
        </authorList>
    </citation>
    <scope>NUCLEOTIDE SEQUENCE</scope>
</reference>
<dbReference type="InterPro" id="IPR037118">
    <property type="entry name" value="Val-tRNA_synth_C_sf"/>
</dbReference>
<dbReference type="FunFam" id="1.10.730.10:FF:000014">
    <property type="entry name" value="Valine--tRNA ligase"/>
    <property type="match status" value="1"/>
</dbReference>
<evidence type="ECO:0000256" key="6">
    <source>
        <dbReference type="ARBA" id="ARBA00023054"/>
    </source>
</evidence>
<dbReference type="InterPro" id="IPR002303">
    <property type="entry name" value="Valyl-tRNA_ligase"/>
</dbReference>
<keyword evidence="6 10" id="KW-0175">Coiled coil</keyword>
<comment type="caution">
    <text evidence="14">The sequence shown here is derived from an EMBL/GenBank/DDBJ whole genome shotgun (WGS) entry which is preliminary data.</text>
</comment>
<feature type="coiled-coil region" evidence="10">
    <location>
        <begin position="282"/>
        <end position="344"/>
    </location>
</feature>
<name>A0A644YT94_9ZZZZ</name>
<evidence type="ECO:0000256" key="5">
    <source>
        <dbReference type="ARBA" id="ARBA00022917"/>
    </source>
</evidence>
<dbReference type="GO" id="GO:0004832">
    <property type="term" value="F:valine-tRNA ligase activity"/>
    <property type="evidence" value="ECO:0007669"/>
    <property type="project" value="UniProtKB-EC"/>
</dbReference>
<keyword evidence="4" id="KW-0067">ATP-binding</keyword>
<dbReference type="InterPro" id="IPR033705">
    <property type="entry name" value="Anticodon_Ia_Val"/>
</dbReference>
<dbReference type="PANTHER" id="PTHR11946">
    <property type="entry name" value="VALYL-TRNA SYNTHETASES"/>
    <property type="match status" value="1"/>
</dbReference>
<organism evidence="14">
    <name type="scientific">bioreactor metagenome</name>
    <dbReference type="NCBI Taxonomy" id="1076179"/>
    <lineage>
        <taxon>unclassified sequences</taxon>
        <taxon>metagenomes</taxon>
        <taxon>ecological metagenomes</taxon>
    </lineage>
</organism>
<evidence type="ECO:0000259" key="12">
    <source>
        <dbReference type="Pfam" id="PF08264"/>
    </source>
</evidence>
<dbReference type="GO" id="GO:0005829">
    <property type="term" value="C:cytosol"/>
    <property type="evidence" value="ECO:0007669"/>
    <property type="project" value="TreeGrafter"/>
</dbReference>
<evidence type="ECO:0000313" key="14">
    <source>
        <dbReference type="EMBL" id="MPM31726.1"/>
    </source>
</evidence>
<evidence type="ECO:0000256" key="1">
    <source>
        <dbReference type="ARBA" id="ARBA00013169"/>
    </source>
</evidence>
<comment type="catalytic activity">
    <reaction evidence="9">
        <text>tRNA(Val) + L-valine + ATP = L-valyl-tRNA(Val) + AMP + diphosphate</text>
        <dbReference type="Rhea" id="RHEA:10704"/>
        <dbReference type="Rhea" id="RHEA-COMP:9672"/>
        <dbReference type="Rhea" id="RHEA-COMP:9708"/>
        <dbReference type="ChEBI" id="CHEBI:30616"/>
        <dbReference type="ChEBI" id="CHEBI:33019"/>
        <dbReference type="ChEBI" id="CHEBI:57762"/>
        <dbReference type="ChEBI" id="CHEBI:78442"/>
        <dbReference type="ChEBI" id="CHEBI:78537"/>
        <dbReference type="ChEBI" id="CHEBI:456215"/>
        <dbReference type="EC" id="6.1.1.9"/>
    </reaction>
</comment>
<sequence length="349" mass="39797">MSKSLGNGIDPLEMANQYGADALRFNLVTGNSPGNDMRFLTERCEAMRNFTNKIWNASRFLMMNLTIDKNVLPDQLELEDKWILSKLNGVIGEITDNMDRYELGVAAQKVYDFIWDSYCDWYIELTKTRLHGDDEESKTRAQQVLCYVLTETLKLLHPFMPFITEEIWQALPHEGDYLMLSQWPRYRAELSFPEEERALELVMDAIRAVRAKRAEMNVPPSKKANLTIVTDKGDLFRLGEAFLKRLAYADEVTIVAESPADTSGSVSAVTHEARMLMPLSQLVDMEKERARAEKELLKNRAELDKLSAKLSNPGFVSKAPENVVAAERERGEKLEALIEKLAEQLKSLQ</sequence>
<evidence type="ECO:0000256" key="10">
    <source>
        <dbReference type="SAM" id="Coils"/>
    </source>
</evidence>
<evidence type="ECO:0000256" key="9">
    <source>
        <dbReference type="ARBA" id="ARBA00047552"/>
    </source>
</evidence>
<dbReference type="InterPro" id="IPR010978">
    <property type="entry name" value="tRNA-bd_arm"/>
</dbReference>
<keyword evidence="7" id="KW-0030">Aminoacyl-tRNA synthetase</keyword>
<evidence type="ECO:0000256" key="7">
    <source>
        <dbReference type="ARBA" id="ARBA00023146"/>
    </source>
</evidence>
<evidence type="ECO:0000259" key="13">
    <source>
        <dbReference type="Pfam" id="PF10458"/>
    </source>
</evidence>
<evidence type="ECO:0000256" key="2">
    <source>
        <dbReference type="ARBA" id="ARBA00022598"/>
    </source>
</evidence>
<dbReference type="GO" id="GO:0006438">
    <property type="term" value="P:valyl-tRNA aminoacylation"/>
    <property type="evidence" value="ECO:0007669"/>
    <property type="project" value="InterPro"/>
</dbReference>
<dbReference type="Pfam" id="PF00133">
    <property type="entry name" value="tRNA-synt_1"/>
    <property type="match status" value="1"/>
</dbReference>
<dbReference type="AlphaFoldDB" id="A0A644YT94"/>
<dbReference type="Gene3D" id="1.10.730.10">
    <property type="entry name" value="Isoleucyl-tRNA Synthetase, Domain 1"/>
    <property type="match status" value="1"/>
</dbReference>
<proteinExistence type="predicted"/>
<feature type="domain" description="Aminoacyl-tRNA synthetase class Ia" evidence="11">
    <location>
        <begin position="1"/>
        <end position="38"/>
    </location>
</feature>
<dbReference type="Pfam" id="PF10458">
    <property type="entry name" value="Val_tRNA-synt_C"/>
    <property type="match status" value="1"/>
</dbReference>
<dbReference type="InterPro" id="IPR009080">
    <property type="entry name" value="tRNAsynth_Ia_anticodon-bd"/>
</dbReference>